<dbReference type="EMBL" id="FOWE01000009">
    <property type="protein sequence ID" value="SFO47206.1"/>
    <property type="molecule type" value="Genomic_DNA"/>
</dbReference>
<sequence length="177" mass="18729">MSRAPADEPLFSSPAGSPRGPEPGGGGGSARVAQSLRLAGGIAAAERAGLVARLSALDDQLARYPAEAVELELSVEARGTRGQRLTLECSISGMVRMVAASAEWDLRAALMRVREGMRRQLDDAATRREPRNDRHLRRSVLDSDGSSHRRALAGQGVLRCPVGPSGSAGRPSHRSSR</sequence>
<feature type="compositionally biased region" description="Basic and acidic residues" evidence="1">
    <location>
        <begin position="121"/>
        <end position="147"/>
    </location>
</feature>
<gene>
    <name evidence="2" type="ORF">SAMN05660359_03690</name>
</gene>
<evidence type="ECO:0000313" key="2">
    <source>
        <dbReference type="EMBL" id="SFO47206.1"/>
    </source>
</evidence>
<feature type="region of interest" description="Disordered" evidence="1">
    <location>
        <begin position="1"/>
        <end position="31"/>
    </location>
</feature>
<accession>A0A1I5HGW2</accession>
<evidence type="ECO:0000313" key="3">
    <source>
        <dbReference type="Proteomes" id="UP000183642"/>
    </source>
</evidence>
<reference evidence="3" key="1">
    <citation type="submission" date="2016-10" db="EMBL/GenBank/DDBJ databases">
        <authorList>
            <person name="Varghese N."/>
            <person name="Submissions S."/>
        </authorList>
    </citation>
    <scope>NUCLEOTIDE SEQUENCE [LARGE SCALE GENOMIC DNA]</scope>
    <source>
        <strain evidence="3">DSM 43161</strain>
    </source>
</reference>
<feature type="region of interest" description="Disordered" evidence="1">
    <location>
        <begin position="121"/>
        <end position="177"/>
    </location>
</feature>
<keyword evidence="3" id="KW-1185">Reference proteome</keyword>
<evidence type="ECO:0008006" key="4">
    <source>
        <dbReference type="Google" id="ProtNLM"/>
    </source>
</evidence>
<protein>
    <recommendedName>
        <fullName evidence="4">Sigma 54 modulation protein / S30EA ribosomal protein</fullName>
    </recommendedName>
</protein>
<name>A0A1I5HGW2_9ACTN</name>
<dbReference type="AlphaFoldDB" id="A0A1I5HGW2"/>
<organism evidence="2 3">
    <name type="scientific">Geodermatophilus obscurus</name>
    <dbReference type="NCBI Taxonomy" id="1861"/>
    <lineage>
        <taxon>Bacteria</taxon>
        <taxon>Bacillati</taxon>
        <taxon>Actinomycetota</taxon>
        <taxon>Actinomycetes</taxon>
        <taxon>Geodermatophilales</taxon>
        <taxon>Geodermatophilaceae</taxon>
        <taxon>Geodermatophilus</taxon>
    </lineage>
</organism>
<evidence type="ECO:0000256" key="1">
    <source>
        <dbReference type="SAM" id="MobiDB-lite"/>
    </source>
</evidence>
<proteinExistence type="predicted"/>
<dbReference type="Proteomes" id="UP000183642">
    <property type="component" value="Unassembled WGS sequence"/>
</dbReference>